<dbReference type="EMBL" id="JANPWB010000006">
    <property type="protein sequence ID" value="KAJ1179819.1"/>
    <property type="molecule type" value="Genomic_DNA"/>
</dbReference>
<evidence type="ECO:0000256" key="1">
    <source>
        <dbReference type="SAM" id="Coils"/>
    </source>
</evidence>
<dbReference type="AlphaFoldDB" id="A0AAV7TUI7"/>
<name>A0AAV7TUI7_PLEWA</name>
<evidence type="ECO:0000313" key="2">
    <source>
        <dbReference type="EMBL" id="KAJ1179819.1"/>
    </source>
</evidence>
<feature type="coiled-coil region" evidence="1">
    <location>
        <begin position="55"/>
        <end position="89"/>
    </location>
</feature>
<reference evidence="2" key="1">
    <citation type="journal article" date="2022" name="bioRxiv">
        <title>Sequencing and chromosome-scale assembly of the giantPleurodeles waltlgenome.</title>
        <authorList>
            <person name="Brown T."/>
            <person name="Elewa A."/>
            <person name="Iarovenko S."/>
            <person name="Subramanian E."/>
            <person name="Araus A.J."/>
            <person name="Petzold A."/>
            <person name="Susuki M."/>
            <person name="Suzuki K.-i.T."/>
            <person name="Hayashi T."/>
            <person name="Toyoda A."/>
            <person name="Oliveira C."/>
            <person name="Osipova E."/>
            <person name="Leigh N.D."/>
            <person name="Simon A."/>
            <person name="Yun M.H."/>
        </authorList>
    </citation>
    <scope>NUCLEOTIDE SEQUENCE</scope>
    <source>
        <strain evidence="2">20211129_DDA</strain>
        <tissue evidence="2">Liver</tissue>
    </source>
</reference>
<keyword evidence="1" id="KW-0175">Coiled coil</keyword>
<comment type="caution">
    <text evidence="2">The sequence shown here is derived from an EMBL/GenBank/DDBJ whole genome shotgun (WGS) entry which is preliminary data.</text>
</comment>
<gene>
    <name evidence="2" type="ORF">NDU88_005052</name>
</gene>
<dbReference type="Proteomes" id="UP001066276">
    <property type="component" value="Chromosome 3_2"/>
</dbReference>
<keyword evidence="3" id="KW-1185">Reference proteome</keyword>
<accession>A0AAV7TUI7</accession>
<protein>
    <submittedName>
        <fullName evidence="2">Uncharacterized protein</fullName>
    </submittedName>
</protein>
<evidence type="ECO:0000313" key="3">
    <source>
        <dbReference type="Proteomes" id="UP001066276"/>
    </source>
</evidence>
<sequence length="102" mass="11790">MKLLGRHTRQKRNQKAAYNCPAMTGAVCLPIQTKWRVDLRELGIAEKRLKMVRTQENAERNFEIWSNMLDNLQARAQQLTEHIVQLQRMGAEITLSGEGEAR</sequence>
<organism evidence="2 3">
    <name type="scientific">Pleurodeles waltl</name>
    <name type="common">Iberian ribbed newt</name>
    <dbReference type="NCBI Taxonomy" id="8319"/>
    <lineage>
        <taxon>Eukaryota</taxon>
        <taxon>Metazoa</taxon>
        <taxon>Chordata</taxon>
        <taxon>Craniata</taxon>
        <taxon>Vertebrata</taxon>
        <taxon>Euteleostomi</taxon>
        <taxon>Amphibia</taxon>
        <taxon>Batrachia</taxon>
        <taxon>Caudata</taxon>
        <taxon>Salamandroidea</taxon>
        <taxon>Salamandridae</taxon>
        <taxon>Pleurodelinae</taxon>
        <taxon>Pleurodeles</taxon>
    </lineage>
</organism>
<proteinExistence type="predicted"/>